<dbReference type="Gene3D" id="3.40.50.720">
    <property type="entry name" value="NAD(P)-binding Rossmann-like Domain"/>
    <property type="match status" value="2"/>
</dbReference>
<evidence type="ECO:0000313" key="7">
    <source>
        <dbReference type="EMBL" id="SHE48564.1"/>
    </source>
</evidence>
<name>A0A1M4TW41_9LACT</name>
<keyword evidence="2 4" id="KW-0560">Oxidoreductase</keyword>
<dbReference type="RefSeq" id="WP_073295932.1">
    <property type="nucleotide sequence ID" value="NZ_FQUF01000006.1"/>
</dbReference>
<evidence type="ECO:0000256" key="2">
    <source>
        <dbReference type="ARBA" id="ARBA00023002"/>
    </source>
</evidence>
<keyword evidence="3" id="KW-0520">NAD</keyword>
<evidence type="ECO:0000259" key="5">
    <source>
        <dbReference type="Pfam" id="PF00389"/>
    </source>
</evidence>
<keyword evidence="8" id="KW-1185">Reference proteome</keyword>
<dbReference type="GO" id="GO:0051287">
    <property type="term" value="F:NAD binding"/>
    <property type="evidence" value="ECO:0007669"/>
    <property type="project" value="InterPro"/>
</dbReference>
<dbReference type="Proteomes" id="UP000184128">
    <property type="component" value="Unassembled WGS sequence"/>
</dbReference>
<dbReference type="Pfam" id="PF00389">
    <property type="entry name" value="2-Hacid_dh"/>
    <property type="match status" value="1"/>
</dbReference>
<dbReference type="InterPro" id="IPR036291">
    <property type="entry name" value="NAD(P)-bd_dom_sf"/>
</dbReference>
<feature type="domain" description="D-isomer specific 2-hydroxyacid dehydrogenase NAD-binding" evidence="6">
    <location>
        <begin position="102"/>
        <end position="280"/>
    </location>
</feature>
<reference evidence="7 8" key="1">
    <citation type="submission" date="2016-11" db="EMBL/GenBank/DDBJ databases">
        <authorList>
            <person name="Jaros S."/>
            <person name="Januszkiewicz K."/>
            <person name="Wedrychowicz H."/>
        </authorList>
    </citation>
    <scope>NUCLEOTIDE SEQUENCE [LARGE SCALE GENOMIC DNA]</scope>
    <source>
        <strain evidence="7 8">DSM 15692</strain>
    </source>
</reference>
<dbReference type="Pfam" id="PF02826">
    <property type="entry name" value="2-Hacid_dh_C"/>
    <property type="match status" value="1"/>
</dbReference>
<comment type="similarity">
    <text evidence="1 4">Belongs to the D-isomer specific 2-hydroxyacid dehydrogenase family.</text>
</comment>
<protein>
    <submittedName>
        <fullName evidence="7">Phosphoglycerate dehydrogenase</fullName>
    </submittedName>
</protein>
<evidence type="ECO:0000259" key="6">
    <source>
        <dbReference type="Pfam" id="PF02826"/>
    </source>
</evidence>
<dbReference type="GO" id="GO:0016616">
    <property type="term" value="F:oxidoreductase activity, acting on the CH-OH group of donors, NAD or NADP as acceptor"/>
    <property type="evidence" value="ECO:0007669"/>
    <property type="project" value="InterPro"/>
</dbReference>
<gene>
    <name evidence="7" type="ORF">SAMN02745249_00531</name>
</gene>
<dbReference type="PANTHER" id="PTHR43333">
    <property type="entry name" value="2-HACID_DH_C DOMAIN-CONTAINING PROTEIN"/>
    <property type="match status" value="1"/>
</dbReference>
<organism evidence="7 8">
    <name type="scientific">Atopostipes suicloacalis DSM 15692</name>
    <dbReference type="NCBI Taxonomy" id="1121025"/>
    <lineage>
        <taxon>Bacteria</taxon>
        <taxon>Bacillati</taxon>
        <taxon>Bacillota</taxon>
        <taxon>Bacilli</taxon>
        <taxon>Lactobacillales</taxon>
        <taxon>Carnobacteriaceae</taxon>
        <taxon>Atopostipes</taxon>
    </lineage>
</organism>
<proteinExistence type="inferred from homology"/>
<evidence type="ECO:0000313" key="8">
    <source>
        <dbReference type="Proteomes" id="UP000184128"/>
    </source>
</evidence>
<feature type="domain" description="D-isomer specific 2-hydroxyacid dehydrogenase catalytic" evidence="5">
    <location>
        <begin position="38"/>
        <end position="308"/>
    </location>
</feature>
<evidence type="ECO:0000256" key="4">
    <source>
        <dbReference type="RuleBase" id="RU003719"/>
    </source>
</evidence>
<dbReference type="STRING" id="1121025.SAMN02745249_00531"/>
<dbReference type="AlphaFoldDB" id="A0A1M4TW41"/>
<dbReference type="SUPFAM" id="SSF51735">
    <property type="entry name" value="NAD(P)-binding Rossmann-fold domains"/>
    <property type="match status" value="1"/>
</dbReference>
<sequence>MTKSILVIQELYSEQLKELKEKATDYNIVESIEETGKDSVEIIIGWSDELIPLIENDESKVKWVQFAYAGVNDLPLELFAKKNILLTNGSGIHANPVTESTIGLLLGLTRSIVQSAENQKKKRWKDQWENEETAYELAGKTMLIVGAGKIGVQLGRVAKAFHMDTIGINRSGRKIENMDEQYTQKELAKIIHKGDIIVNILPLTKETTHLYDETLFSKMKEGVVFINVGRGESVDTSALMDALDHGKVRCAGLDVFEEEPLPENHPLWGYEQVLMTPHIAGRVESYPKYIFPIFMKNFEAYVQGEELPENLVKLDEGY</sequence>
<dbReference type="SUPFAM" id="SSF52283">
    <property type="entry name" value="Formate/glycerate dehydrogenase catalytic domain-like"/>
    <property type="match status" value="1"/>
</dbReference>
<dbReference type="InterPro" id="IPR006139">
    <property type="entry name" value="D-isomer_2_OHA_DH_cat_dom"/>
</dbReference>
<dbReference type="EMBL" id="FQUF01000006">
    <property type="protein sequence ID" value="SHE48564.1"/>
    <property type="molecule type" value="Genomic_DNA"/>
</dbReference>
<dbReference type="OrthoDB" id="9805416at2"/>
<accession>A0A1M4TW41</accession>
<dbReference type="InterPro" id="IPR006140">
    <property type="entry name" value="D-isomer_DH_NAD-bd"/>
</dbReference>
<evidence type="ECO:0000256" key="1">
    <source>
        <dbReference type="ARBA" id="ARBA00005854"/>
    </source>
</evidence>
<dbReference type="PANTHER" id="PTHR43333:SF1">
    <property type="entry name" value="D-ISOMER SPECIFIC 2-HYDROXYACID DEHYDROGENASE NAD-BINDING DOMAIN-CONTAINING PROTEIN"/>
    <property type="match status" value="1"/>
</dbReference>
<evidence type="ECO:0000256" key="3">
    <source>
        <dbReference type="ARBA" id="ARBA00023027"/>
    </source>
</evidence>